<evidence type="ECO:0000313" key="3">
    <source>
        <dbReference type="Proteomes" id="UP000251341"/>
    </source>
</evidence>
<feature type="transmembrane region" description="Helical" evidence="1">
    <location>
        <begin position="12"/>
        <end position="29"/>
    </location>
</feature>
<evidence type="ECO:0000256" key="1">
    <source>
        <dbReference type="SAM" id="Phobius"/>
    </source>
</evidence>
<keyword evidence="3" id="KW-1185">Reference proteome</keyword>
<protein>
    <submittedName>
        <fullName evidence="2">Uncharacterized protein</fullName>
    </submittedName>
</protein>
<dbReference type="EMBL" id="NESP01000001">
    <property type="protein sequence ID" value="PUE60176.1"/>
    <property type="molecule type" value="Genomic_DNA"/>
</dbReference>
<reference evidence="2 3" key="1">
    <citation type="submission" date="2017-04" db="EMBL/GenBank/DDBJ databases">
        <title>Unexpected and diverse lifestyles within the genus Limnohabitans.</title>
        <authorList>
            <person name="Kasalicky V."/>
            <person name="Mehrshad M."/>
            <person name="Andrei S.-A."/>
            <person name="Salcher M."/>
            <person name="Kratochvilova H."/>
            <person name="Simek K."/>
            <person name="Ghai R."/>
        </authorList>
    </citation>
    <scope>NUCLEOTIDE SEQUENCE [LARGE SCALE GENOMIC DNA]</scope>
    <source>
        <strain evidence="2 3">MWH-C5</strain>
    </source>
</reference>
<comment type="caution">
    <text evidence="2">The sequence shown here is derived from an EMBL/GenBank/DDBJ whole genome shotgun (WGS) entry which is preliminary data.</text>
</comment>
<keyword evidence="1" id="KW-0472">Membrane</keyword>
<dbReference type="RefSeq" id="WP_108402513.1">
    <property type="nucleotide sequence ID" value="NZ_NESP01000001.1"/>
</dbReference>
<dbReference type="Proteomes" id="UP000251341">
    <property type="component" value="Unassembled WGS sequence"/>
</dbReference>
<proteinExistence type="predicted"/>
<keyword evidence="1" id="KW-1133">Transmembrane helix</keyword>
<name>A0A315EQJ8_9BURK</name>
<sequence>MPSFEIDGSWVDLVSVAIALLFSLAKYFLLERKKFISRVTAYDFATGTSLFPMLMLGLSVFSSDILEALLEANTVTLSVAGFFALFSMLEDEFEKEEPKRRGRRSNEKK</sequence>
<evidence type="ECO:0000313" key="2">
    <source>
        <dbReference type="EMBL" id="PUE60176.1"/>
    </source>
</evidence>
<organism evidence="2 3">
    <name type="scientific">Limnohabitans curvus</name>
    <dbReference type="NCBI Taxonomy" id="323423"/>
    <lineage>
        <taxon>Bacteria</taxon>
        <taxon>Pseudomonadati</taxon>
        <taxon>Pseudomonadota</taxon>
        <taxon>Betaproteobacteria</taxon>
        <taxon>Burkholderiales</taxon>
        <taxon>Comamonadaceae</taxon>
        <taxon>Limnohabitans</taxon>
    </lineage>
</organism>
<gene>
    <name evidence="2" type="ORF">B9Z44_11710</name>
</gene>
<feature type="transmembrane region" description="Helical" evidence="1">
    <location>
        <begin position="68"/>
        <end position="89"/>
    </location>
</feature>
<accession>A0A315EQJ8</accession>
<keyword evidence="1" id="KW-0812">Transmembrane</keyword>
<dbReference type="AlphaFoldDB" id="A0A315EQJ8"/>
<feature type="transmembrane region" description="Helical" evidence="1">
    <location>
        <begin position="41"/>
        <end position="62"/>
    </location>
</feature>